<dbReference type="SUPFAM" id="SSF48452">
    <property type="entry name" value="TPR-like"/>
    <property type="match status" value="1"/>
</dbReference>
<dbReference type="SMART" id="SM00028">
    <property type="entry name" value="TPR"/>
    <property type="match status" value="2"/>
</dbReference>
<dbReference type="AlphaFoldDB" id="A0A183GRP0"/>
<dbReference type="WBParaSite" id="HPBE_0002536001-mRNA-1">
    <property type="protein sequence ID" value="HPBE_0002536001-mRNA-1"/>
    <property type="gene ID" value="HPBE_0002536001"/>
</dbReference>
<dbReference type="InterPro" id="IPR019734">
    <property type="entry name" value="TPR_rpt"/>
</dbReference>
<reference evidence="2" key="1">
    <citation type="submission" date="2019-09" db="UniProtKB">
        <authorList>
            <consortium name="WormBaseParasite"/>
        </authorList>
    </citation>
    <scope>IDENTIFICATION</scope>
</reference>
<dbReference type="InterPro" id="IPR011990">
    <property type="entry name" value="TPR-like_helical_dom_sf"/>
</dbReference>
<accession>A0A183GRP0</accession>
<dbReference type="Proteomes" id="UP000050761">
    <property type="component" value="Unassembled WGS sequence"/>
</dbReference>
<keyword evidence="1" id="KW-1185">Reference proteome</keyword>
<proteinExistence type="predicted"/>
<evidence type="ECO:0000313" key="1">
    <source>
        <dbReference type="Proteomes" id="UP000050761"/>
    </source>
</evidence>
<name>A0A183GRP0_HELPZ</name>
<sequence length="129" mass="14694">LMKIDELDTKADHSDDIIKHLEKAVKADKEDAYSVHLLGVAHYKKKNYAEALSHLQKAETIRSKFSTCNLYYIGLTLHATGKKEEAIKGFIEAYKAHAHNEHEIKARALAKGMLLKLKVDPKEYAIEEY</sequence>
<organism evidence="1 2">
    <name type="scientific">Heligmosomoides polygyrus</name>
    <name type="common">Parasitic roundworm</name>
    <dbReference type="NCBI Taxonomy" id="6339"/>
    <lineage>
        <taxon>Eukaryota</taxon>
        <taxon>Metazoa</taxon>
        <taxon>Ecdysozoa</taxon>
        <taxon>Nematoda</taxon>
        <taxon>Chromadorea</taxon>
        <taxon>Rhabditida</taxon>
        <taxon>Rhabditina</taxon>
        <taxon>Rhabditomorpha</taxon>
        <taxon>Strongyloidea</taxon>
        <taxon>Heligmosomidae</taxon>
        <taxon>Heligmosomoides</taxon>
    </lineage>
</organism>
<dbReference type="Gene3D" id="1.25.40.10">
    <property type="entry name" value="Tetratricopeptide repeat domain"/>
    <property type="match status" value="1"/>
</dbReference>
<evidence type="ECO:0000313" key="2">
    <source>
        <dbReference type="WBParaSite" id="HPBE_0002536001-mRNA-1"/>
    </source>
</evidence>
<dbReference type="Pfam" id="PF12895">
    <property type="entry name" value="ANAPC3"/>
    <property type="match status" value="1"/>
</dbReference>
<protein>
    <submittedName>
        <fullName evidence="2">TPR_REGION domain-containing protein</fullName>
    </submittedName>
</protein>